<comment type="caution">
    <text evidence="2">The sequence shown here is derived from an EMBL/GenBank/DDBJ whole genome shotgun (WGS) entry which is preliminary data.</text>
</comment>
<name>A0ABS5AVD6_9STRE</name>
<keyword evidence="1" id="KW-1133">Transmembrane helix</keyword>
<gene>
    <name evidence="2" type="ORF">DHL47_03740</name>
</gene>
<accession>A0ABS5AVD6</accession>
<keyword evidence="1" id="KW-0472">Membrane</keyword>
<reference evidence="2 3" key="1">
    <citation type="submission" date="2018-05" db="EMBL/GenBank/DDBJ databases">
        <title>Draft genome sequence of Streptococcus panodentis CCUG 70867T.</title>
        <authorList>
            <person name="Salva-Serra F."/>
            <person name="Mendez V."/>
            <person name="Jaen-Luchoro D."/>
            <person name="Gonzales-Siles L."/>
            <person name="Karlsson R."/>
            <person name="Engstrom-Jakobsson H."/>
            <person name="Busquets A."/>
            <person name="Gomila M."/>
            <person name="Pineiro-Iglesias B."/>
            <person name="Bennasar-Figueras A."/>
            <person name="Seeger M."/>
            <person name="Moore E."/>
        </authorList>
    </citation>
    <scope>NUCLEOTIDE SEQUENCE [LARGE SCALE GENOMIC DNA]</scope>
    <source>
        <strain evidence="2 3">CCUG 70867</strain>
    </source>
</reference>
<dbReference type="EMBL" id="QFAY01000006">
    <property type="protein sequence ID" value="MBP2620460.1"/>
    <property type="molecule type" value="Genomic_DNA"/>
</dbReference>
<proteinExistence type="predicted"/>
<organism evidence="2 3">
    <name type="scientific">Streptococcus panodentis</name>
    <dbReference type="NCBI Taxonomy" id="1581472"/>
    <lineage>
        <taxon>Bacteria</taxon>
        <taxon>Bacillati</taxon>
        <taxon>Bacillota</taxon>
        <taxon>Bacilli</taxon>
        <taxon>Lactobacillales</taxon>
        <taxon>Streptococcaceae</taxon>
        <taxon>Streptococcus</taxon>
    </lineage>
</organism>
<protein>
    <submittedName>
        <fullName evidence="2">Uncharacterized protein</fullName>
    </submittedName>
</protein>
<dbReference type="RefSeq" id="WP_209550935.1">
    <property type="nucleotide sequence ID" value="NZ_QFAY01000006.1"/>
</dbReference>
<feature type="transmembrane region" description="Helical" evidence="1">
    <location>
        <begin position="38"/>
        <end position="58"/>
    </location>
</feature>
<sequence length="59" mass="7129">MNTSWYALLGNDFVRLLILDLVFTGFVWMGARKRHFSYWVLFVPTIALFLGYQLWQILW</sequence>
<keyword evidence="1" id="KW-0812">Transmembrane</keyword>
<evidence type="ECO:0000313" key="2">
    <source>
        <dbReference type="EMBL" id="MBP2620460.1"/>
    </source>
</evidence>
<dbReference type="Proteomes" id="UP001519349">
    <property type="component" value="Unassembled WGS sequence"/>
</dbReference>
<keyword evidence="3" id="KW-1185">Reference proteome</keyword>
<evidence type="ECO:0000256" key="1">
    <source>
        <dbReference type="SAM" id="Phobius"/>
    </source>
</evidence>
<evidence type="ECO:0000313" key="3">
    <source>
        <dbReference type="Proteomes" id="UP001519349"/>
    </source>
</evidence>
<feature type="transmembrane region" description="Helical" evidence="1">
    <location>
        <begin position="13"/>
        <end position="31"/>
    </location>
</feature>